<evidence type="ECO:0000256" key="7">
    <source>
        <dbReference type="ARBA" id="ARBA00023136"/>
    </source>
</evidence>
<evidence type="ECO:0000256" key="4">
    <source>
        <dbReference type="ARBA" id="ARBA00022475"/>
    </source>
</evidence>
<dbReference type="EMBL" id="CP022521">
    <property type="protein sequence ID" value="ASO20129.1"/>
    <property type="molecule type" value="Genomic_DNA"/>
</dbReference>
<evidence type="ECO:0000256" key="2">
    <source>
        <dbReference type="ARBA" id="ARBA00005658"/>
    </source>
</evidence>
<accession>A0A221W346</accession>
<keyword evidence="4" id="KW-1003">Cell membrane</keyword>
<dbReference type="GO" id="GO:0005886">
    <property type="term" value="C:plasma membrane"/>
    <property type="evidence" value="ECO:0007669"/>
    <property type="project" value="UniProtKB-SubCell"/>
</dbReference>
<dbReference type="PROSITE" id="PS01303">
    <property type="entry name" value="BCCT"/>
    <property type="match status" value="1"/>
</dbReference>
<feature type="transmembrane region" description="Helical" evidence="9">
    <location>
        <begin position="340"/>
        <end position="358"/>
    </location>
</feature>
<feature type="transmembrane region" description="Helical" evidence="9">
    <location>
        <begin position="423"/>
        <end position="444"/>
    </location>
</feature>
<feature type="transmembrane region" description="Helical" evidence="9">
    <location>
        <begin position="30"/>
        <end position="48"/>
    </location>
</feature>
<feature type="transmembrane region" description="Helical" evidence="9">
    <location>
        <begin position="282"/>
        <end position="302"/>
    </location>
</feature>
<evidence type="ECO:0000256" key="3">
    <source>
        <dbReference type="ARBA" id="ARBA00022448"/>
    </source>
</evidence>
<keyword evidence="7 9" id="KW-0472">Membrane</keyword>
<evidence type="ECO:0000313" key="11">
    <source>
        <dbReference type="Proteomes" id="UP000204221"/>
    </source>
</evidence>
<comment type="subcellular location">
    <subcellularLocation>
        <location evidence="1">Cell membrane</location>
        <topology evidence="1">Multi-pass membrane protein</topology>
    </subcellularLocation>
</comment>
<dbReference type="Pfam" id="PF02028">
    <property type="entry name" value="BCCT"/>
    <property type="match status" value="1"/>
</dbReference>
<keyword evidence="5 9" id="KW-0812">Transmembrane</keyword>
<feature type="region of interest" description="Disordered" evidence="8">
    <location>
        <begin position="1"/>
        <end position="20"/>
    </location>
</feature>
<dbReference type="AlphaFoldDB" id="A0A221W346"/>
<feature type="transmembrane region" description="Helical" evidence="9">
    <location>
        <begin position="497"/>
        <end position="517"/>
    </location>
</feature>
<feature type="compositionally biased region" description="Low complexity" evidence="8">
    <location>
        <begin position="1"/>
        <end position="12"/>
    </location>
</feature>
<name>A0A221W346_9PSEU</name>
<feature type="transmembrane region" description="Helical" evidence="9">
    <location>
        <begin position="209"/>
        <end position="231"/>
    </location>
</feature>
<feature type="region of interest" description="Disordered" evidence="8">
    <location>
        <begin position="551"/>
        <end position="591"/>
    </location>
</feature>
<comment type="similarity">
    <text evidence="2">Belongs to the BCCT transporter (TC 2.A.15) family.</text>
</comment>
<feature type="transmembrane region" description="Helical" evidence="9">
    <location>
        <begin position="465"/>
        <end position="485"/>
    </location>
</feature>
<evidence type="ECO:0000256" key="5">
    <source>
        <dbReference type="ARBA" id="ARBA00022692"/>
    </source>
</evidence>
<reference evidence="10 11" key="1">
    <citation type="submission" date="2017-07" db="EMBL/GenBank/DDBJ databases">
        <title>Complete genome sequence of Actinoalloteichus hoggarensis DSM 45943, type strain of Actinoalloteichus hoggarensis.</title>
        <authorList>
            <person name="Ruckert C."/>
            <person name="Nouioui I."/>
            <person name="Willmese J."/>
            <person name="van Wezel G."/>
            <person name="Klenk H.-P."/>
            <person name="Kalinowski J."/>
            <person name="Zotchev S.B."/>
        </authorList>
    </citation>
    <scope>NUCLEOTIDE SEQUENCE [LARGE SCALE GENOMIC DNA]</scope>
    <source>
        <strain evidence="10 11">DSM 45943</strain>
    </source>
</reference>
<proteinExistence type="inferred from homology"/>
<evidence type="ECO:0000256" key="8">
    <source>
        <dbReference type="SAM" id="MobiDB-lite"/>
    </source>
</evidence>
<feature type="compositionally biased region" description="Low complexity" evidence="8">
    <location>
        <begin position="578"/>
        <end position="591"/>
    </location>
</feature>
<feature type="transmembrane region" description="Helical" evidence="9">
    <location>
        <begin position="164"/>
        <end position="181"/>
    </location>
</feature>
<organism evidence="10 11">
    <name type="scientific">Actinoalloteichus hoggarensis</name>
    <dbReference type="NCBI Taxonomy" id="1470176"/>
    <lineage>
        <taxon>Bacteria</taxon>
        <taxon>Bacillati</taxon>
        <taxon>Actinomycetota</taxon>
        <taxon>Actinomycetes</taxon>
        <taxon>Pseudonocardiales</taxon>
        <taxon>Pseudonocardiaceae</taxon>
        <taxon>Actinoalloteichus</taxon>
    </lineage>
</organism>
<dbReference type="KEGG" id="ahg:AHOG_12430"/>
<protein>
    <submittedName>
        <fullName evidence="10">Glycine betaine transporter OpuD</fullName>
    </submittedName>
</protein>
<evidence type="ECO:0000313" key="10">
    <source>
        <dbReference type="EMBL" id="ASO20129.1"/>
    </source>
</evidence>
<dbReference type="InterPro" id="IPR000060">
    <property type="entry name" value="BCCT_transptr"/>
</dbReference>
<evidence type="ECO:0000256" key="1">
    <source>
        <dbReference type="ARBA" id="ARBA00004651"/>
    </source>
</evidence>
<feature type="transmembrane region" description="Helical" evidence="9">
    <location>
        <begin position="251"/>
        <end position="270"/>
    </location>
</feature>
<keyword evidence="11" id="KW-1185">Reference proteome</keyword>
<dbReference type="NCBIfam" id="TIGR00842">
    <property type="entry name" value="bcct"/>
    <property type="match status" value="1"/>
</dbReference>
<feature type="transmembrane region" description="Helical" evidence="9">
    <location>
        <begin position="107"/>
        <end position="128"/>
    </location>
</feature>
<dbReference type="GO" id="GO:0022857">
    <property type="term" value="F:transmembrane transporter activity"/>
    <property type="evidence" value="ECO:0007669"/>
    <property type="project" value="InterPro"/>
</dbReference>
<dbReference type="PANTHER" id="PTHR30047:SF7">
    <property type="entry name" value="HIGH-AFFINITY CHOLINE TRANSPORT PROTEIN"/>
    <property type="match status" value="1"/>
</dbReference>
<feature type="transmembrane region" description="Helical" evidence="9">
    <location>
        <begin position="68"/>
        <end position="87"/>
    </location>
</feature>
<sequence>MPASAPKSPPAAVDDTTKVPKKKSSMAPRVFWPAAGIILVFVLFAMLFPGTAQGVLGAIQENVIGVFGWYYVLLVAAFVVFSIWVGVSHFGDIKLGKDDEKPEFRFLPWLGMLFAAGMGIGLVFFGVAEPLGHFASPKPGTDPNTDPTQLAEGALVQTFLHWGLQPWAIYVIVGLAIAYAVHRRGRPVSIRWALEPLLGDRVKGKIGDAVDVIAIVGTLFGVATSLGFGVLQVAAGLEYIDLVDDPGTTTQILLIIGITALASLSVVSGVKKGIKWLSNINVGIAGSLLLYVLAFGPTLFLLREFIQATGSYLQNFVSLSFDVTAMQGMEGQAWQAGWTIFYWGWWISWAPFVGVFIARISRGRTVREFVAGVLLVPTVFTFLWFTVLGGTALYRELNQGGGLIGADGSVDTEGSLFALLDGLPLGGILSIVTIVLIIMFFVTSSDSGSLVVDMLSSGGNPEPPTWSRIFWSVTEGLVAIALLVVGGEQALGALQTMAILIALPFSVVMIAMAVALWKEFSAERKEALRIQRRRRAEELTVHVSRSLIEDGLITPEEDGENADETVTPKAGGPKAKVEAVTVTTTKKSGTD</sequence>
<evidence type="ECO:0000256" key="6">
    <source>
        <dbReference type="ARBA" id="ARBA00022989"/>
    </source>
</evidence>
<dbReference type="InterPro" id="IPR018093">
    <property type="entry name" value="BCCT_CS"/>
</dbReference>
<keyword evidence="6 9" id="KW-1133">Transmembrane helix</keyword>
<feature type="transmembrane region" description="Helical" evidence="9">
    <location>
        <begin position="370"/>
        <end position="394"/>
    </location>
</feature>
<gene>
    <name evidence="10" type="primary">opuD</name>
    <name evidence="10" type="ORF">AHOG_12430</name>
</gene>
<evidence type="ECO:0000256" key="9">
    <source>
        <dbReference type="SAM" id="Phobius"/>
    </source>
</evidence>
<dbReference type="Proteomes" id="UP000204221">
    <property type="component" value="Chromosome"/>
</dbReference>
<dbReference type="PANTHER" id="PTHR30047">
    <property type="entry name" value="HIGH-AFFINITY CHOLINE TRANSPORT PROTEIN-RELATED"/>
    <property type="match status" value="1"/>
</dbReference>
<keyword evidence="3" id="KW-0813">Transport</keyword>